<feature type="domain" description="Bacterial sugar transferase" evidence="8">
    <location>
        <begin position="321"/>
        <end position="508"/>
    </location>
</feature>
<keyword evidence="10" id="KW-1185">Reference proteome</keyword>
<reference evidence="10" key="1">
    <citation type="journal article" date="2019" name="Int. J. Syst. Evol. Microbiol.">
        <title>The Global Catalogue of Microorganisms (GCM) 10K type strain sequencing project: providing services to taxonomists for standard genome sequencing and annotation.</title>
        <authorList>
            <consortium name="The Broad Institute Genomics Platform"/>
            <consortium name="The Broad Institute Genome Sequencing Center for Infectious Disease"/>
            <person name="Wu L."/>
            <person name="Ma J."/>
        </authorList>
    </citation>
    <scope>NUCLEOTIDE SEQUENCE [LARGE SCALE GENOMIC DNA]</scope>
    <source>
        <strain evidence="10">JCM 13008</strain>
    </source>
</reference>
<dbReference type="NCBIfam" id="TIGR03025">
    <property type="entry name" value="EPS_sugtrans"/>
    <property type="match status" value="1"/>
</dbReference>
<gene>
    <name evidence="9" type="ORF">GCM10009668_42110</name>
</gene>
<dbReference type="InterPro" id="IPR017475">
    <property type="entry name" value="EPS_sugar_tfrase"/>
</dbReference>
<comment type="similarity">
    <text evidence="2">Belongs to the bacterial sugar transferase family.</text>
</comment>
<keyword evidence="3 9" id="KW-0808">Transferase</keyword>
<name>A0ABP4ELQ2_9ACTN</name>
<keyword evidence="4 7" id="KW-0812">Transmembrane</keyword>
<evidence type="ECO:0000256" key="3">
    <source>
        <dbReference type="ARBA" id="ARBA00022679"/>
    </source>
</evidence>
<dbReference type="PANTHER" id="PTHR30576:SF10">
    <property type="entry name" value="SLL5057 PROTEIN"/>
    <property type="match status" value="1"/>
</dbReference>
<sequence length="514" mass="55305">MSELMREVAIGSGAPAVPAARRELAPASAPVLPTGSLARRMWRLVVVIAAVDAALLAFTSFIAVSMRAWLDGMIAPSQETLVFSINNGITPWLFVAWFCCLVGFGAYARRNLGGGLEEFRVVAMASGIAAGAGGTLAFLTQSYLSRGYFIVCFAGGTAMLLTGRYLVRKVLHLLRSRGYLQERVVAVGSPAALGEIQANFDRLHWTGYTLVGACLPGSAASGGAALPADVHGVRVFGGTDRLVAACEATGADTVLVAGGGHESAAALRDIGWALEGHQVNLVVAPALLDIAGPRIHMRQVGGMPLVYVDKPQVSRAQGLLKRSFDLLVASAMLLAAAPVMLLAALAIKADDRGPVFYRQERSGRDGVRFAMWKFRSMAVDADQRLAELAAHSDTDGVLFKMKDDPRVTRVGKWLRRFSIDELPQLFNVIRGEMSVVGPRPPLPAEVEVYPAHMHRRLLVRPGLTGLWQVSGRSDLPFDEAVRMDLYYVDNWSLVGDILIMLKTIRAVVLSRGAY</sequence>
<keyword evidence="6 7" id="KW-0472">Membrane</keyword>
<dbReference type="RefSeq" id="WP_343996910.1">
    <property type="nucleotide sequence ID" value="NZ_BAAALG010000019.1"/>
</dbReference>
<proteinExistence type="inferred from homology"/>
<evidence type="ECO:0000313" key="10">
    <source>
        <dbReference type="Proteomes" id="UP001501581"/>
    </source>
</evidence>
<dbReference type="EMBL" id="BAAALG010000019">
    <property type="protein sequence ID" value="GAA1115026.1"/>
    <property type="molecule type" value="Genomic_DNA"/>
</dbReference>
<dbReference type="Proteomes" id="UP001501581">
    <property type="component" value="Unassembled WGS sequence"/>
</dbReference>
<dbReference type="GO" id="GO:0016740">
    <property type="term" value="F:transferase activity"/>
    <property type="evidence" value="ECO:0007669"/>
    <property type="project" value="UniProtKB-KW"/>
</dbReference>
<evidence type="ECO:0000256" key="7">
    <source>
        <dbReference type="SAM" id="Phobius"/>
    </source>
</evidence>
<evidence type="ECO:0000313" key="9">
    <source>
        <dbReference type="EMBL" id="GAA1115026.1"/>
    </source>
</evidence>
<evidence type="ECO:0000259" key="8">
    <source>
        <dbReference type="Pfam" id="PF02397"/>
    </source>
</evidence>
<evidence type="ECO:0000256" key="5">
    <source>
        <dbReference type="ARBA" id="ARBA00022989"/>
    </source>
</evidence>
<feature type="transmembrane region" description="Helical" evidence="7">
    <location>
        <begin position="44"/>
        <end position="69"/>
    </location>
</feature>
<organism evidence="9 10">
    <name type="scientific">Nocardioides dubius</name>
    <dbReference type="NCBI Taxonomy" id="317019"/>
    <lineage>
        <taxon>Bacteria</taxon>
        <taxon>Bacillati</taxon>
        <taxon>Actinomycetota</taxon>
        <taxon>Actinomycetes</taxon>
        <taxon>Propionibacteriales</taxon>
        <taxon>Nocardioidaceae</taxon>
        <taxon>Nocardioides</taxon>
    </lineage>
</organism>
<dbReference type="InterPro" id="IPR003362">
    <property type="entry name" value="Bact_transf"/>
</dbReference>
<dbReference type="PANTHER" id="PTHR30576">
    <property type="entry name" value="COLANIC BIOSYNTHESIS UDP-GLUCOSE LIPID CARRIER TRANSFERASE"/>
    <property type="match status" value="1"/>
</dbReference>
<evidence type="ECO:0000256" key="1">
    <source>
        <dbReference type="ARBA" id="ARBA00004141"/>
    </source>
</evidence>
<comment type="subcellular location">
    <subcellularLocation>
        <location evidence="1">Membrane</location>
        <topology evidence="1">Multi-pass membrane protein</topology>
    </subcellularLocation>
</comment>
<feature type="transmembrane region" description="Helical" evidence="7">
    <location>
        <begin position="89"/>
        <end position="107"/>
    </location>
</feature>
<dbReference type="Pfam" id="PF02397">
    <property type="entry name" value="Bac_transf"/>
    <property type="match status" value="1"/>
</dbReference>
<feature type="transmembrane region" description="Helical" evidence="7">
    <location>
        <begin position="324"/>
        <end position="347"/>
    </location>
</feature>
<feature type="transmembrane region" description="Helical" evidence="7">
    <location>
        <begin position="147"/>
        <end position="167"/>
    </location>
</feature>
<protein>
    <submittedName>
        <fullName evidence="9">Sugar transferase</fullName>
    </submittedName>
</protein>
<accession>A0ABP4ELQ2</accession>
<evidence type="ECO:0000256" key="2">
    <source>
        <dbReference type="ARBA" id="ARBA00006464"/>
    </source>
</evidence>
<feature type="transmembrane region" description="Helical" evidence="7">
    <location>
        <begin position="119"/>
        <end position="141"/>
    </location>
</feature>
<keyword evidence="5 7" id="KW-1133">Transmembrane helix</keyword>
<evidence type="ECO:0000256" key="6">
    <source>
        <dbReference type="ARBA" id="ARBA00023136"/>
    </source>
</evidence>
<dbReference type="Pfam" id="PF13727">
    <property type="entry name" value="CoA_binding_3"/>
    <property type="match status" value="1"/>
</dbReference>
<comment type="caution">
    <text evidence="9">The sequence shown here is derived from an EMBL/GenBank/DDBJ whole genome shotgun (WGS) entry which is preliminary data.</text>
</comment>
<evidence type="ECO:0000256" key="4">
    <source>
        <dbReference type="ARBA" id="ARBA00022692"/>
    </source>
</evidence>